<keyword evidence="8 15" id="KW-0547">Nucleotide-binding</keyword>
<dbReference type="SUPFAM" id="SSF52374">
    <property type="entry name" value="Nucleotidylyl transferase"/>
    <property type="match status" value="1"/>
</dbReference>
<keyword evidence="11 15" id="KW-0511">Multifunctional enzyme</keyword>
<evidence type="ECO:0000313" key="18">
    <source>
        <dbReference type="Proteomes" id="UP000186868"/>
    </source>
</evidence>
<keyword evidence="18" id="KW-1185">Reference proteome</keyword>
<reference evidence="17 18" key="1">
    <citation type="submission" date="2016-11" db="EMBL/GenBank/DDBJ databases">
        <title>Draft Genome Sequences of Nine Cyanobacterial Strains from Diverse Habitats.</title>
        <authorList>
            <person name="Zhu T."/>
            <person name="Hou S."/>
            <person name="Lu X."/>
            <person name="Hess W.R."/>
        </authorList>
    </citation>
    <scope>NUCLEOTIDE SEQUENCE [LARGE SCALE GENOMIC DNA]</scope>
    <source>
        <strain evidence="17 18">NIES-593</strain>
    </source>
</reference>
<dbReference type="HAMAP" id="MF_00238">
    <property type="entry name" value="Cytidyl_kinase_type1"/>
    <property type="match status" value="1"/>
</dbReference>
<evidence type="ECO:0000256" key="8">
    <source>
        <dbReference type="ARBA" id="ARBA00022741"/>
    </source>
</evidence>
<dbReference type="InterPro" id="IPR024894">
    <property type="entry name" value="Pantoate_ligase/cytidylate_kin"/>
</dbReference>
<evidence type="ECO:0000256" key="15">
    <source>
        <dbReference type="HAMAP-Rule" id="MF_01349"/>
    </source>
</evidence>
<evidence type="ECO:0000256" key="6">
    <source>
        <dbReference type="ARBA" id="ARBA00022655"/>
    </source>
</evidence>
<feature type="binding site" evidence="15">
    <location>
        <position position="183"/>
    </location>
    <ligand>
        <name>ATP</name>
        <dbReference type="ChEBI" id="CHEBI:30616"/>
    </ligand>
</feature>
<dbReference type="GO" id="GO:0036431">
    <property type="term" value="F:dCMP kinase activity"/>
    <property type="evidence" value="ECO:0007669"/>
    <property type="project" value="InterPro"/>
</dbReference>
<feature type="domain" description="Cytidylate kinase" evidence="16">
    <location>
        <begin position="293"/>
        <end position="509"/>
    </location>
</feature>
<dbReference type="GO" id="GO:0004592">
    <property type="term" value="F:pantoate-beta-alanine ligase activity"/>
    <property type="evidence" value="ECO:0007669"/>
    <property type="project" value="UniProtKB-UniRule"/>
</dbReference>
<evidence type="ECO:0000256" key="12">
    <source>
        <dbReference type="ARBA" id="ARBA00047615"/>
    </source>
</evidence>
<dbReference type="CDD" id="cd00560">
    <property type="entry name" value="PanC"/>
    <property type="match status" value="1"/>
</dbReference>
<evidence type="ECO:0000256" key="10">
    <source>
        <dbReference type="ARBA" id="ARBA00022840"/>
    </source>
</evidence>
<evidence type="ECO:0000256" key="5">
    <source>
        <dbReference type="ARBA" id="ARBA00022598"/>
    </source>
</evidence>
<comment type="catalytic activity">
    <reaction evidence="13 15">
        <text>(R)-pantoate + beta-alanine + ATP = (R)-pantothenate + AMP + diphosphate + H(+)</text>
        <dbReference type="Rhea" id="RHEA:10912"/>
        <dbReference type="ChEBI" id="CHEBI:15378"/>
        <dbReference type="ChEBI" id="CHEBI:15980"/>
        <dbReference type="ChEBI" id="CHEBI:29032"/>
        <dbReference type="ChEBI" id="CHEBI:30616"/>
        <dbReference type="ChEBI" id="CHEBI:33019"/>
        <dbReference type="ChEBI" id="CHEBI:57966"/>
        <dbReference type="ChEBI" id="CHEBI:456215"/>
        <dbReference type="EC" id="6.3.2.1"/>
    </reaction>
</comment>
<evidence type="ECO:0000259" key="16">
    <source>
        <dbReference type="Pfam" id="PF02224"/>
    </source>
</evidence>
<keyword evidence="10 15" id="KW-0067">ATP-binding</keyword>
<evidence type="ECO:0000256" key="2">
    <source>
        <dbReference type="ARBA" id="ARBA00009256"/>
    </source>
</evidence>
<proteinExistence type="inferred from homology"/>
<comment type="caution">
    <text evidence="17">The sequence shown here is derived from an EMBL/GenBank/DDBJ whole genome shotgun (WGS) entry which is preliminary data.</text>
</comment>
<name>A0A1U7HQZ3_9CYAN</name>
<keyword evidence="5 15" id="KW-0436">Ligase</keyword>
<feature type="binding site" evidence="15">
    <location>
        <begin position="29"/>
        <end position="36"/>
    </location>
    <ligand>
        <name>ATP</name>
        <dbReference type="ChEBI" id="CHEBI:30616"/>
    </ligand>
</feature>
<feature type="binding site" evidence="15">
    <location>
        <begin position="191"/>
        <end position="194"/>
    </location>
    <ligand>
        <name>ATP</name>
        <dbReference type="ChEBI" id="CHEBI:30616"/>
    </ligand>
</feature>
<keyword evidence="6 15" id="KW-0566">Pantothenate biosynthesis</keyword>
<feature type="binding site" evidence="15">
    <location>
        <position position="160"/>
    </location>
    <ligand>
        <name>(R)-pantoate</name>
        <dbReference type="ChEBI" id="CHEBI:15980"/>
    </ligand>
</feature>
<sequence>MHLYKTVAGLRSALASRRDRRAIGLVPTMGALHLGHASLIQRAVAENDIVVVSIFVNPLQFGPSEDLQEYPRQLEKDCRVCEQYGVDIVFAPTVEEMGTPPSQESPSSTVTAVVPPPEMTSVLCGQFRPGHFQGVATIVTKLFNIIAPNNAYFGEKDAQQLAILRRVVKDLNIPVEVKACPTVREASGLALSSRNQYLSETEREQAKAIYRSLQAARKAFCTGEREAFKLINIVKQELALTPEVKVQYVELVHPQTLTRLEKIEEAGLLAIAAYVGSTRLIDNVILRHRRPIIAIDGPAGAGKSTVTRRVAQSLNLLHLDTGAMYRAVAWLVMRSGISLDDEGAIAELVTQANLELIPAEPPNPTRVKINGEDVTETIRTPEVTAIVSQIAAKASVRQALVQQQQRYGKTGGIVAEGRDIGTAVFPDAELKIFLTASVEERAKRRWQDFKEQGREEISLEQLEQDIQARDYFDSHREIAPLQQAIDAIKIDTDKLSIEEVTEQIINLYEQLDSKA</sequence>
<gene>
    <name evidence="15" type="primary">panC/cmk</name>
    <name evidence="17" type="ORF">NIES593_02530</name>
</gene>
<evidence type="ECO:0000256" key="13">
    <source>
        <dbReference type="ARBA" id="ARBA00048258"/>
    </source>
</evidence>
<dbReference type="Gene3D" id="3.30.1300.10">
    <property type="entry name" value="Pantoate-beta-alanine ligase, C-terminal domain"/>
    <property type="match status" value="1"/>
</dbReference>
<comment type="function">
    <text evidence="15">Catalyzes the condensation of pantoate with beta-alanine in an ATP-dependent reaction via a pantoyl-adenylate intermediate.</text>
</comment>
<evidence type="ECO:0000313" key="17">
    <source>
        <dbReference type="EMBL" id="OKH25979.1"/>
    </source>
</evidence>
<dbReference type="InterPro" id="IPR003136">
    <property type="entry name" value="Cytidylate_kin"/>
</dbReference>
<dbReference type="HAMAP" id="MF_01349">
    <property type="entry name" value="PanCY"/>
    <property type="match status" value="1"/>
</dbReference>
<dbReference type="EMBL" id="MRCB01000002">
    <property type="protein sequence ID" value="OKH25979.1"/>
    <property type="molecule type" value="Genomic_DNA"/>
</dbReference>
<comment type="catalytic activity">
    <reaction evidence="14 15">
        <text>CMP + ATP = CDP + ADP</text>
        <dbReference type="Rhea" id="RHEA:11600"/>
        <dbReference type="ChEBI" id="CHEBI:30616"/>
        <dbReference type="ChEBI" id="CHEBI:58069"/>
        <dbReference type="ChEBI" id="CHEBI:60377"/>
        <dbReference type="ChEBI" id="CHEBI:456216"/>
        <dbReference type="EC" id="2.7.4.25"/>
    </reaction>
</comment>
<dbReference type="EC" id="6.3.2.1" evidence="15"/>
<evidence type="ECO:0000256" key="3">
    <source>
        <dbReference type="ARBA" id="ARBA00009427"/>
    </source>
</evidence>
<comment type="catalytic activity">
    <reaction evidence="12 15">
        <text>dCMP + ATP = dCDP + ADP</text>
        <dbReference type="Rhea" id="RHEA:25094"/>
        <dbReference type="ChEBI" id="CHEBI:30616"/>
        <dbReference type="ChEBI" id="CHEBI:57566"/>
        <dbReference type="ChEBI" id="CHEBI:58593"/>
        <dbReference type="ChEBI" id="CHEBI:456216"/>
        <dbReference type="EC" id="2.7.4.25"/>
    </reaction>
</comment>
<dbReference type="InterPro" id="IPR011994">
    <property type="entry name" value="Cytidylate_kinase_dom"/>
</dbReference>
<dbReference type="GO" id="GO:0006220">
    <property type="term" value="P:pyrimidine nucleotide metabolic process"/>
    <property type="evidence" value="ECO:0007669"/>
    <property type="project" value="UniProtKB-UniRule"/>
</dbReference>
<protein>
    <recommendedName>
        <fullName evidence="15">Bifunctional pantoate ligase/cytidylate kinase</fullName>
    </recommendedName>
    <domain>
        <recommendedName>
            <fullName evidence="15">Pantothenate synthetase</fullName>
            <shortName evidence="15">PS</shortName>
            <ecNumber evidence="15">6.3.2.1</ecNumber>
        </recommendedName>
        <alternativeName>
            <fullName evidence="15">Pantoate--beta-alanine ligase</fullName>
        </alternativeName>
        <alternativeName>
            <fullName evidence="15">Pantoate-activating enzyme</fullName>
        </alternativeName>
    </domain>
    <domain>
        <recommendedName>
            <fullName evidence="15">Cytidylate kinase</fullName>
            <shortName evidence="15">CK</shortName>
            <ecNumber evidence="15">2.7.4.25</ecNumber>
        </recommendedName>
        <alternativeName>
            <fullName evidence="15">Cytidine monophosphate kinase</fullName>
            <shortName evidence="15">CMP kinase</shortName>
        </alternativeName>
    </domain>
</protein>
<dbReference type="Pfam" id="PF02569">
    <property type="entry name" value="Pantoate_ligase"/>
    <property type="match status" value="1"/>
</dbReference>
<feature type="region of interest" description="Cytidylate kinase" evidence="15">
    <location>
        <begin position="285"/>
        <end position="515"/>
    </location>
</feature>
<dbReference type="NCBIfam" id="TIGR00125">
    <property type="entry name" value="cyt_tran_rel"/>
    <property type="match status" value="1"/>
</dbReference>
<evidence type="ECO:0000256" key="4">
    <source>
        <dbReference type="ARBA" id="ARBA00022490"/>
    </source>
</evidence>
<feature type="active site" description="Proton donor" evidence="15">
    <location>
        <position position="36"/>
    </location>
</feature>
<dbReference type="AlphaFoldDB" id="A0A1U7HQZ3"/>
<dbReference type="InterPro" id="IPR014729">
    <property type="entry name" value="Rossmann-like_a/b/a_fold"/>
</dbReference>
<dbReference type="InterPro" id="IPR004821">
    <property type="entry name" value="Cyt_trans-like"/>
</dbReference>
<comment type="function">
    <text evidence="15">Catalyzes the transfer of a phosphate group from ATP to either CMP or dCMP to form CDP or dCDP and ADP, respectively.</text>
</comment>
<feature type="binding site" evidence="15">
    <location>
        <position position="60"/>
    </location>
    <ligand>
        <name>(R)-pantoate</name>
        <dbReference type="ChEBI" id="CHEBI:15980"/>
    </ligand>
</feature>
<dbReference type="Pfam" id="PF02224">
    <property type="entry name" value="Cytidylate_kin"/>
    <property type="match status" value="1"/>
</dbReference>
<dbReference type="GO" id="GO:0005829">
    <property type="term" value="C:cytosol"/>
    <property type="evidence" value="ECO:0007669"/>
    <property type="project" value="TreeGrafter"/>
</dbReference>
<dbReference type="RefSeq" id="WP_073598095.1">
    <property type="nucleotide sequence ID" value="NZ_MRCB01000002.1"/>
</dbReference>
<dbReference type="GO" id="GO:0015949">
    <property type="term" value="P:nucleobase-containing small molecule interconversion"/>
    <property type="evidence" value="ECO:0007669"/>
    <property type="project" value="TreeGrafter"/>
</dbReference>
<dbReference type="Proteomes" id="UP000186868">
    <property type="component" value="Unassembled WGS sequence"/>
</dbReference>
<keyword evidence="7 15" id="KW-0808">Transferase</keyword>
<evidence type="ECO:0000256" key="11">
    <source>
        <dbReference type="ARBA" id="ARBA00023268"/>
    </source>
</evidence>
<evidence type="ECO:0000256" key="14">
    <source>
        <dbReference type="ARBA" id="ARBA00048478"/>
    </source>
</evidence>
<dbReference type="OrthoDB" id="9773087at2"/>
<dbReference type="Gene3D" id="3.40.50.620">
    <property type="entry name" value="HUPs"/>
    <property type="match status" value="1"/>
</dbReference>
<dbReference type="Gene3D" id="3.40.50.300">
    <property type="entry name" value="P-loop containing nucleotide triphosphate hydrolases"/>
    <property type="match status" value="1"/>
</dbReference>
<dbReference type="InterPro" id="IPR027417">
    <property type="entry name" value="P-loop_NTPase"/>
</dbReference>
<dbReference type="HAMAP" id="MF_00158">
    <property type="entry name" value="PanC"/>
    <property type="match status" value="1"/>
</dbReference>
<comment type="similarity">
    <text evidence="3">Belongs to the cytidylate kinase family. Type 1 subfamily.</text>
</comment>
<accession>A0A1U7HQZ3</accession>
<dbReference type="EC" id="2.7.4.25" evidence="15"/>
<feature type="binding site" evidence="15">
    <location>
        <position position="60"/>
    </location>
    <ligand>
        <name>beta-alanine</name>
        <dbReference type="ChEBI" id="CHEBI:57966"/>
    </ligand>
</feature>
<keyword evidence="9 15" id="KW-0418">Kinase</keyword>
<dbReference type="InterPro" id="IPR003721">
    <property type="entry name" value="Pantoate_ligase"/>
</dbReference>
<dbReference type="PANTHER" id="PTHR21299:SF2">
    <property type="entry name" value="CYTIDYLATE KINASE"/>
    <property type="match status" value="1"/>
</dbReference>
<comment type="similarity">
    <text evidence="15">In the N-terminal section; belongs to the pantothenate synthetase family.</text>
</comment>
<dbReference type="CDD" id="cd02020">
    <property type="entry name" value="CMPK"/>
    <property type="match status" value="1"/>
</dbReference>
<evidence type="ECO:0000256" key="7">
    <source>
        <dbReference type="ARBA" id="ARBA00022679"/>
    </source>
</evidence>
<dbReference type="InterPro" id="IPR042176">
    <property type="entry name" value="Pantoate_ligase_C"/>
</dbReference>
<dbReference type="FunFam" id="3.40.50.620:FF:000013">
    <property type="entry name" value="Pantothenate synthetase"/>
    <property type="match status" value="1"/>
</dbReference>
<dbReference type="FunFam" id="3.30.1300.10:FF:000001">
    <property type="entry name" value="Pantothenate synthetase"/>
    <property type="match status" value="1"/>
</dbReference>
<evidence type="ECO:0000256" key="1">
    <source>
        <dbReference type="ARBA" id="ARBA00004990"/>
    </source>
</evidence>
<dbReference type="GO" id="GO:0036430">
    <property type="term" value="F:CMP kinase activity"/>
    <property type="evidence" value="ECO:0007669"/>
    <property type="project" value="RHEA"/>
</dbReference>
<comment type="similarity">
    <text evidence="2">Belongs to the pantothenate synthetase family.</text>
</comment>
<comment type="pathway">
    <text evidence="1 15">Cofactor biosynthesis; (R)-pantothenate biosynthesis; (R)-pantothenate from (R)-pantoate and beta-alanine: step 1/1.</text>
</comment>
<dbReference type="NCBIfam" id="NF010004">
    <property type="entry name" value="PRK13477.1"/>
    <property type="match status" value="1"/>
</dbReference>
<dbReference type="GO" id="GO:0015940">
    <property type="term" value="P:pantothenate biosynthetic process"/>
    <property type="evidence" value="ECO:0007669"/>
    <property type="project" value="UniProtKB-UniRule"/>
</dbReference>
<evidence type="ECO:0000256" key="9">
    <source>
        <dbReference type="ARBA" id="ARBA00022777"/>
    </source>
</evidence>
<organism evidence="17 18">
    <name type="scientific">Hydrococcus rivularis NIES-593</name>
    <dbReference type="NCBI Taxonomy" id="1921803"/>
    <lineage>
        <taxon>Bacteria</taxon>
        <taxon>Bacillati</taxon>
        <taxon>Cyanobacteriota</taxon>
        <taxon>Cyanophyceae</taxon>
        <taxon>Pleurocapsales</taxon>
        <taxon>Hydrococcaceae</taxon>
        <taxon>Hydrococcus</taxon>
    </lineage>
</organism>
<dbReference type="NCBIfam" id="TIGR00018">
    <property type="entry name" value="panC"/>
    <property type="match status" value="1"/>
</dbReference>
<feature type="binding site" evidence="15">
    <location>
        <begin position="154"/>
        <end position="157"/>
    </location>
    <ligand>
        <name>ATP</name>
        <dbReference type="ChEBI" id="CHEBI:30616"/>
    </ligand>
</feature>
<dbReference type="NCBIfam" id="TIGR00017">
    <property type="entry name" value="cmk"/>
    <property type="match status" value="1"/>
</dbReference>
<dbReference type="SUPFAM" id="SSF52540">
    <property type="entry name" value="P-loop containing nucleoside triphosphate hydrolases"/>
    <property type="match status" value="1"/>
</dbReference>
<dbReference type="PANTHER" id="PTHR21299">
    <property type="entry name" value="CYTIDYLATE KINASE/PANTOATE-BETA-ALANINE LIGASE"/>
    <property type="match status" value="1"/>
</dbReference>
<comment type="similarity">
    <text evidence="15">In the C-terminal section; belongs to the cytidylate kinase family. Type 1 subfamily.</text>
</comment>
<keyword evidence="4 15" id="KW-0963">Cytoplasm</keyword>
<dbReference type="UniPathway" id="UPA00028">
    <property type="reaction ID" value="UER00005"/>
</dbReference>
<dbReference type="STRING" id="1921803.NIES593_02530"/>
<feature type="region of interest" description="Pantoate--beta-alanine ligase" evidence="15">
    <location>
        <begin position="1"/>
        <end position="284"/>
    </location>
</feature>
<dbReference type="GO" id="GO:0005524">
    <property type="term" value="F:ATP binding"/>
    <property type="evidence" value="ECO:0007669"/>
    <property type="project" value="UniProtKB-UniRule"/>
</dbReference>
<comment type="subcellular location">
    <subcellularLocation>
        <location evidence="15">Cytoplasm</location>
    </subcellularLocation>
</comment>